<sequence>MSKLLRFNPARLHVVSRSFTLLALLGLTAPGCDGDSAADGFVGTGAGDEGGGDGAGVGQGGAQDFGLFREILLDGDIPGPETIDDMGFFAEHQIPMPAPACGENVCIHGMLGVMGNMITGSNCTLVLVGMNTPIDPEQLERPPLNVAIAVDTSSSMKGAPIERVREGLLRMRNELQPQDRVSLITFSDGATVLVEYVTADSEALTTAIAGLAPDAATNLYAGLREAFETLDAHALEGWQNRALLVSDGRANAGITSADKLEGLASAWATQGYGLTTIGLGDAFDVELMRSLAELGSGSFYYVEDYAAVEEVFAEEVQAFTIPLGEQVSIDATVFEGYDLRRVYGTKQAQTWGNEAQIEIPILQLAHRVSDTDNDNGRRGGGGAIIFELLPTGEDPGEVGRIEFSYQVPVTGETVEQIVEITSPLGPWETPQDGLFTDDSVAKGFVMLNIYVGFEMAAERAVVGDFDGALSILIPLAGAIESWLSENPDEDIEDDLFYVRLFIENLESEGAVIPNTPAPPPEPWPND</sequence>
<evidence type="ECO:0000259" key="1">
    <source>
        <dbReference type="PROSITE" id="PS50234"/>
    </source>
</evidence>
<name>A0A2S9YNG8_9BACT</name>
<dbReference type="SMART" id="SM00327">
    <property type="entry name" value="VWA"/>
    <property type="match status" value="1"/>
</dbReference>
<dbReference type="SUPFAM" id="SSF53300">
    <property type="entry name" value="vWA-like"/>
    <property type="match status" value="1"/>
</dbReference>
<dbReference type="PANTHER" id="PTHR10579:SF43">
    <property type="entry name" value="ZINC FINGER (C3HC4-TYPE RING FINGER) FAMILY PROTEIN"/>
    <property type="match status" value="1"/>
</dbReference>
<dbReference type="Gene3D" id="3.40.50.410">
    <property type="entry name" value="von Willebrand factor, type A domain"/>
    <property type="match status" value="1"/>
</dbReference>
<evidence type="ECO:0000313" key="2">
    <source>
        <dbReference type="EMBL" id="PRQ06599.1"/>
    </source>
</evidence>
<comment type="caution">
    <text evidence="2">The sequence shown here is derived from an EMBL/GenBank/DDBJ whole genome shotgun (WGS) entry which is preliminary data.</text>
</comment>
<dbReference type="OrthoDB" id="9781333at2"/>
<dbReference type="Proteomes" id="UP000238823">
    <property type="component" value="Unassembled WGS sequence"/>
</dbReference>
<feature type="domain" description="VWFA" evidence="1">
    <location>
        <begin position="145"/>
        <end position="316"/>
    </location>
</feature>
<organism evidence="2 3">
    <name type="scientific">Enhygromyxa salina</name>
    <dbReference type="NCBI Taxonomy" id="215803"/>
    <lineage>
        <taxon>Bacteria</taxon>
        <taxon>Pseudomonadati</taxon>
        <taxon>Myxococcota</taxon>
        <taxon>Polyangia</taxon>
        <taxon>Nannocystales</taxon>
        <taxon>Nannocystaceae</taxon>
        <taxon>Enhygromyxa</taxon>
    </lineage>
</organism>
<dbReference type="Pfam" id="PF00092">
    <property type="entry name" value="VWA"/>
    <property type="match status" value="1"/>
</dbReference>
<dbReference type="EMBL" id="PVNL01000072">
    <property type="protein sequence ID" value="PRQ06599.1"/>
    <property type="molecule type" value="Genomic_DNA"/>
</dbReference>
<dbReference type="InterPro" id="IPR036465">
    <property type="entry name" value="vWFA_dom_sf"/>
</dbReference>
<accession>A0A2S9YNG8</accession>
<evidence type="ECO:0000313" key="3">
    <source>
        <dbReference type="Proteomes" id="UP000238823"/>
    </source>
</evidence>
<dbReference type="RefSeq" id="WP_106090675.1">
    <property type="nucleotide sequence ID" value="NZ_PVNL01000072.1"/>
</dbReference>
<dbReference type="AlphaFoldDB" id="A0A2S9YNG8"/>
<protein>
    <submittedName>
        <fullName evidence="2">von Willebrand factor type A domain protein</fullName>
    </submittedName>
</protein>
<reference evidence="2 3" key="1">
    <citation type="submission" date="2018-03" db="EMBL/GenBank/DDBJ databases">
        <title>Draft Genome Sequences of the Obligatory Marine Myxobacteria Enhygromyxa salina SWB007.</title>
        <authorList>
            <person name="Poehlein A."/>
            <person name="Moghaddam J.A."/>
            <person name="Harms H."/>
            <person name="Alanjari M."/>
            <person name="Koenig G.M."/>
            <person name="Daniel R."/>
            <person name="Schaeberle T.F."/>
        </authorList>
    </citation>
    <scope>NUCLEOTIDE SEQUENCE [LARGE SCALE GENOMIC DNA]</scope>
    <source>
        <strain evidence="2 3">SWB007</strain>
    </source>
</reference>
<proteinExistence type="predicted"/>
<dbReference type="PANTHER" id="PTHR10579">
    <property type="entry name" value="CALCIUM-ACTIVATED CHLORIDE CHANNEL REGULATOR"/>
    <property type="match status" value="1"/>
</dbReference>
<dbReference type="InterPro" id="IPR051266">
    <property type="entry name" value="CLCR"/>
</dbReference>
<dbReference type="InterPro" id="IPR002035">
    <property type="entry name" value="VWF_A"/>
</dbReference>
<dbReference type="PROSITE" id="PS50234">
    <property type="entry name" value="VWFA"/>
    <property type="match status" value="1"/>
</dbReference>
<gene>
    <name evidence="2" type="ORF">ENSA7_37020</name>
</gene>